<keyword evidence="2" id="KW-1185">Reference proteome</keyword>
<dbReference type="Proteomes" id="UP000752696">
    <property type="component" value="Unassembled WGS sequence"/>
</dbReference>
<accession>A0A6V7GZH6</accession>
<protein>
    <submittedName>
        <fullName evidence="1">Uncharacterized protein</fullName>
    </submittedName>
</protein>
<name>A0A6V7GZH6_9HYME</name>
<gene>
    <name evidence="1" type="ORF">MHI_LOCUS114433</name>
</gene>
<dbReference type="EMBL" id="CAJDYZ010001974">
    <property type="protein sequence ID" value="CAD1469215.1"/>
    <property type="molecule type" value="Genomic_DNA"/>
</dbReference>
<evidence type="ECO:0000313" key="1">
    <source>
        <dbReference type="EMBL" id="CAD1469215.1"/>
    </source>
</evidence>
<comment type="caution">
    <text evidence="1">The sequence shown here is derived from an EMBL/GenBank/DDBJ whole genome shotgun (WGS) entry which is preliminary data.</text>
</comment>
<evidence type="ECO:0000313" key="2">
    <source>
        <dbReference type="Proteomes" id="UP000752696"/>
    </source>
</evidence>
<reference evidence="1" key="1">
    <citation type="submission" date="2020-07" db="EMBL/GenBank/DDBJ databases">
        <authorList>
            <person name="Nazaruddin N."/>
        </authorList>
    </citation>
    <scope>NUCLEOTIDE SEQUENCE</scope>
</reference>
<sequence length="105" mass="11911">MGNDIHRSEFANKFNILGKEHLFHVVPDSFPTPEDGIIGQNFISKYRHALTNTHLILGNKGIPLRTNVTLTPEIENPSLTDTIKALGTKIRLYHVESRLRIPLEK</sequence>
<organism evidence="1 2">
    <name type="scientific">Heterotrigona itama</name>
    <dbReference type="NCBI Taxonomy" id="395501"/>
    <lineage>
        <taxon>Eukaryota</taxon>
        <taxon>Metazoa</taxon>
        <taxon>Ecdysozoa</taxon>
        <taxon>Arthropoda</taxon>
        <taxon>Hexapoda</taxon>
        <taxon>Insecta</taxon>
        <taxon>Pterygota</taxon>
        <taxon>Neoptera</taxon>
        <taxon>Endopterygota</taxon>
        <taxon>Hymenoptera</taxon>
        <taxon>Apocrita</taxon>
        <taxon>Aculeata</taxon>
        <taxon>Apoidea</taxon>
        <taxon>Anthophila</taxon>
        <taxon>Apidae</taxon>
        <taxon>Heterotrigona</taxon>
    </lineage>
</organism>
<dbReference type="OrthoDB" id="7614768at2759"/>
<dbReference type="AlphaFoldDB" id="A0A6V7GZH6"/>
<proteinExistence type="predicted"/>